<keyword evidence="10" id="KW-1185">Reference proteome</keyword>
<feature type="transmembrane region" description="Helical" evidence="6">
    <location>
        <begin position="583"/>
        <end position="603"/>
    </location>
</feature>
<dbReference type="InterPro" id="IPR053231">
    <property type="entry name" value="GPCR_LN-TM7"/>
</dbReference>
<proteinExistence type="predicted"/>
<keyword evidence="2 6" id="KW-0812">Transmembrane</keyword>
<feature type="transmembrane region" description="Helical" evidence="6">
    <location>
        <begin position="680"/>
        <end position="701"/>
    </location>
</feature>
<feature type="chain" id="PRO_5001644853" evidence="7">
    <location>
        <begin position="37"/>
        <end position="799"/>
    </location>
</feature>
<feature type="transmembrane region" description="Helical" evidence="6">
    <location>
        <begin position="541"/>
        <end position="562"/>
    </location>
</feature>
<feature type="transmembrane region" description="Helical" evidence="6">
    <location>
        <begin position="475"/>
        <end position="497"/>
    </location>
</feature>
<dbReference type="GO" id="GO:0007166">
    <property type="term" value="P:cell surface receptor signaling pathway"/>
    <property type="evidence" value="ECO:0007669"/>
    <property type="project" value="InterPro"/>
</dbReference>
<keyword evidence="9" id="KW-0675">Receptor</keyword>
<feature type="compositionally biased region" description="Low complexity" evidence="5">
    <location>
        <begin position="763"/>
        <end position="786"/>
    </location>
</feature>
<dbReference type="InterPro" id="IPR017981">
    <property type="entry name" value="GPCR_2-like_7TM"/>
</dbReference>
<dbReference type="GO" id="GO:0016020">
    <property type="term" value="C:membrane"/>
    <property type="evidence" value="ECO:0007669"/>
    <property type="project" value="UniProtKB-SubCell"/>
</dbReference>
<evidence type="ECO:0000259" key="8">
    <source>
        <dbReference type="PROSITE" id="PS50261"/>
    </source>
</evidence>
<dbReference type="InterPro" id="IPR000832">
    <property type="entry name" value="GPCR_2_secretin-like"/>
</dbReference>
<evidence type="ECO:0000256" key="7">
    <source>
        <dbReference type="SAM" id="SignalP"/>
    </source>
</evidence>
<feature type="signal peptide" evidence="7">
    <location>
        <begin position="1"/>
        <end position="36"/>
    </location>
</feature>
<keyword evidence="3 6" id="KW-1133">Transmembrane helix</keyword>
<accession>A0A067R7S8</accession>
<evidence type="ECO:0000313" key="10">
    <source>
        <dbReference type="Proteomes" id="UP000027135"/>
    </source>
</evidence>
<dbReference type="eggNOG" id="ENOG502R627">
    <property type="taxonomic scope" value="Eukaryota"/>
</dbReference>
<evidence type="ECO:0000256" key="6">
    <source>
        <dbReference type="SAM" id="Phobius"/>
    </source>
</evidence>
<feature type="domain" description="G-protein coupled receptors family 2 profile 2" evidence="8">
    <location>
        <begin position="473"/>
        <end position="729"/>
    </location>
</feature>
<dbReference type="AlphaFoldDB" id="A0A067R7S8"/>
<dbReference type="InParanoid" id="A0A067R7S8"/>
<evidence type="ECO:0000256" key="3">
    <source>
        <dbReference type="ARBA" id="ARBA00022989"/>
    </source>
</evidence>
<name>A0A067R7S8_ZOONE</name>
<dbReference type="OMA" id="AYSSFIC"/>
<keyword evidence="7" id="KW-0732">Signal</keyword>
<feature type="region of interest" description="Disordered" evidence="5">
    <location>
        <begin position="761"/>
        <end position="799"/>
    </location>
</feature>
<dbReference type="CDD" id="cd15039">
    <property type="entry name" value="7tmB3_Methuselah-like"/>
    <property type="match status" value="1"/>
</dbReference>
<organism evidence="9 10">
    <name type="scientific">Zootermopsis nevadensis</name>
    <name type="common">Dampwood termite</name>
    <dbReference type="NCBI Taxonomy" id="136037"/>
    <lineage>
        <taxon>Eukaryota</taxon>
        <taxon>Metazoa</taxon>
        <taxon>Ecdysozoa</taxon>
        <taxon>Arthropoda</taxon>
        <taxon>Hexapoda</taxon>
        <taxon>Insecta</taxon>
        <taxon>Pterygota</taxon>
        <taxon>Neoptera</taxon>
        <taxon>Polyneoptera</taxon>
        <taxon>Dictyoptera</taxon>
        <taxon>Blattodea</taxon>
        <taxon>Blattoidea</taxon>
        <taxon>Termitoidae</taxon>
        <taxon>Termopsidae</taxon>
        <taxon>Zootermopsis</taxon>
    </lineage>
</organism>
<protein>
    <submittedName>
        <fullName evidence="9">G-protein coupled receptor Mth2</fullName>
    </submittedName>
</protein>
<dbReference type="Proteomes" id="UP000027135">
    <property type="component" value="Unassembled WGS sequence"/>
</dbReference>
<comment type="subcellular location">
    <subcellularLocation>
        <location evidence="1">Membrane</location>
        <topology evidence="1">Multi-pass membrane protein</topology>
    </subcellularLocation>
</comment>
<dbReference type="GO" id="GO:0004930">
    <property type="term" value="F:G protein-coupled receptor activity"/>
    <property type="evidence" value="ECO:0007669"/>
    <property type="project" value="InterPro"/>
</dbReference>
<keyword evidence="4 6" id="KW-0472">Membrane</keyword>
<dbReference type="Gene3D" id="1.20.1070.10">
    <property type="entry name" value="Rhodopsin 7-helix transmembrane proteins"/>
    <property type="match status" value="1"/>
</dbReference>
<dbReference type="Pfam" id="PF00002">
    <property type="entry name" value="7tm_2"/>
    <property type="match status" value="1"/>
</dbReference>
<evidence type="ECO:0000256" key="5">
    <source>
        <dbReference type="SAM" id="MobiDB-lite"/>
    </source>
</evidence>
<gene>
    <name evidence="9" type="ORF">L798_06829</name>
</gene>
<dbReference type="PANTHER" id="PTHR45902:SF5">
    <property type="entry name" value="G-PROTEIN COUPLED RECEPTORS FAMILY 2 PROFILE 2 DOMAIN-CONTAINING PROTEIN"/>
    <property type="match status" value="1"/>
</dbReference>
<evidence type="ECO:0000256" key="1">
    <source>
        <dbReference type="ARBA" id="ARBA00004141"/>
    </source>
</evidence>
<evidence type="ECO:0000256" key="4">
    <source>
        <dbReference type="ARBA" id="ARBA00023136"/>
    </source>
</evidence>
<dbReference type="EMBL" id="KK852650">
    <property type="protein sequence ID" value="KDR19461.1"/>
    <property type="molecule type" value="Genomic_DNA"/>
</dbReference>
<sequence>MVRRVRRPTRGDMTAASRGCMLPLLLLLGFPHSAVPLAVSHQDLESPNRACDGKGSCELEPGAERSRLGDHLGDWKDRNCLCDAQCSRYGDCCLDSPHFVAAEQRRGAASFTCVELRQFGGIYMLTSCPPEWSDVGTRSRCEDDNPSLRDPVATMPVTSHSSGLTYRNIHCAVCHGDIYPNSTDVWKPRLECPNLIQGLIPNLTSIDISRALIFEPDQNSWTLRLPSHKSIKRYSCNLDPVLPDTSEHIVRRCPAGIIRTCALNWTNTDVRNRCEAYTALVFYQNDGYRNAHCAICNNVPVQNLACVRASSRVSVYGKEFSPKAFAVLFDLTGDSGNIVGKERACSSMDQLYDPFFRRCRDVICSLEGQNYIEGHCISVLPPVDSGEDYPVASGKHRNDSGALADESKSDYFRNCPKFLLESDEYELLDDGTLNVPAYHRSYPQNQFYIRSDGRLEICTDEGVEYVDKFNPSMSYVTMAGLGVSIIFLLLHLTAFMLLAELRNLSGKNLASLCVSLLAAYTVFIVGQFLEVGSESCSVVAVVTQYFFLASFSWMLTMAFDVWRTLRLATSELRVSAGEQWRKFALYSTWTWMAPLVFVVAAIATDSAYEGSVVQDFRPAFGVKNCWFSHRYALLVFFALPLALVMVLNIAFFSSSAHMIFSTTSTTRFTSSSGTQRDFRLYIRLALVMGLTWTVGLIAGYLNVEGLWYTFIALNTLQGLFIFLAFTCTEKVVKAFGDNLSRCWKRSQRRSGLRVDGKQHRVPSFSWSGASSSSTRKSQLGSSSESSSQHKNPPNMDTLY</sequence>
<feature type="transmembrane region" description="Helical" evidence="6">
    <location>
        <begin position="631"/>
        <end position="660"/>
    </location>
</feature>
<dbReference type="PROSITE" id="PS50261">
    <property type="entry name" value="G_PROTEIN_RECEP_F2_4"/>
    <property type="match status" value="1"/>
</dbReference>
<feature type="transmembrane region" description="Helical" evidence="6">
    <location>
        <begin position="707"/>
        <end position="725"/>
    </location>
</feature>
<evidence type="ECO:0000256" key="2">
    <source>
        <dbReference type="ARBA" id="ARBA00022692"/>
    </source>
</evidence>
<dbReference type="PANTHER" id="PTHR45902">
    <property type="entry name" value="LATROPHILIN RECEPTOR-LIKE PROTEIN A"/>
    <property type="match status" value="1"/>
</dbReference>
<feature type="transmembrane region" description="Helical" evidence="6">
    <location>
        <begin position="509"/>
        <end position="529"/>
    </location>
</feature>
<reference evidence="9 10" key="1">
    <citation type="journal article" date="2014" name="Nat. Commun.">
        <title>Molecular traces of alternative social organization in a termite genome.</title>
        <authorList>
            <person name="Terrapon N."/>
            <person name="Li C."/>
            <person name="Robertson H.M."/>
            <person name="Ji L."/>
            <person name="Meng X."/>
            <person name="Booth W."/>
            <person name="Chen Z."/>
            <person name="Childers C.P."/>
            <person name="Glastad K.M."/>
            <person name="Gokhale K."/>
            <person name="Gowin J."/>
            <person name="Gronenberg W."/>
            <person name="Hermansen R.A."/>
            <person name="Hu H."/>
            <person name="Hunt B.G."/>
            <person name="Huylmans A.K."/>
            <person name="Khalil S.M."/>
            <person name="Mitchell R.D."/>
            <person name="Munoz-Torres M.C."/>
            <person name="Mustard J.A."/>
            <person name="Pan H."/>
            <person name="Reese J.T."/>
            <person name="Scharf M.E."/>
            <person name="Sun F."/>
            <person name="Vogel H."/>
            <person name="Xiao J."/>
            <person name="Yang W."/>
            <person name="Yang Z."/>
            <person name="Yang Z."/>
            <person name="Zhou J."/>
            <person name="Zhu J."/>
            <person name="Brent C.S."/>
            <person name="Elsik C.G."/>
            <person name="Goodisman M.A."/>
            <person name="Liberles D.A."/>
            <person name="Roe R.M."/>
            <person name="Vargo E.L."/>
            <person name="Vilcinskas A."/>
            <person name="Wang J."/>
            <person name="Bornberg-Bauer E."/>
            <person name="Korb J."/>
            <person name="Zhang G."/>
            <person name="Liebig J."/>
        </authorList>
    </citation>
    <scope>NUCLEOTIDE SEQUENCE [LARGE SCALE GENOMIC DNA]</scope>
    <source>
        <tissue evidence="9">Whole organism</tissue>
    </source>
</reference>
<evidence type="ECO:0000313" key="9">
    <source>
        <dbReference type="EMBL" id="KDR19461.1"/>
    </source>
</evidence>
<dbReference type="OrthoDB" id="6134459at2759"/>